<evidence type="ECO:0000313" key="2">
    <source>
        <dbReference type="Ensembl" id="ENSVKKP00000028715.1"/>
    </source>
</evidence>
<dbReference type="Proteomes" id="UP000694545">
    <property type="component" value="Unplaced"/>
</dbReference>
<dbReference type="Ensembl" id="ENSVKKT00000029400.1">
    <property type="protein sequence ID" value="ENSVKKP00000028715.1"/>
    <property type="gene ID" value="ENSVKKG00000018542.1"/>
</dbReference>
<protein>
    <recommendedName>
        <fullName evidence="1">DUF4939 domain-containing protein</fullName>
    </recommendedName>
</protein>
<evidence type="ECO:0000313" key="3">
    <source>
        <dbReference type="Proteomes" id="UP000694545"/>
    </source>
</evidence>
<reference evidence="2" key="1">
    <citation type="submission" date="2025-08" db="UniProtKB">
        <authorList>
            <consortium name="Ensembl"/>
        </authorList>
    </citation>
    <scope>IDENTIFICATION</scope>
</reference>
<feature type="domain" description="DUF4939" evidence="1">
    <location>
        <begin position="39"/>
        <end position="112"/>
    </location>
</feature>
<sequence>MRDENALLLAKYAKATQRMDSMQLELDNLHAKQQTAAESTQRFTTFKAQCELYINLHLNVFTDKKMKVGFLINQLTGPPAHWATAMLIARDPILNNANLFIDALGKFLGVESCKEMAIHEIKRLKRAHLSHWLHY</sequence>
<dbReference type="InterPro" id="IPR032549">
    <property type="entry name" value="DUF4939"/>
</dbReference>
<reference evidence="2" key="2">
    <citation type="submission" date="2025-09" db="UniProtKB">
        <authorList>
            <consortium name="Ensembl"/>
        </authorList>
    </citation>
    <scope>IDENTIFICATION</scope>
</reference>
<organism evidence="2 3">
    <name type="scientific">Varanus komodoensis</name>
    <name type="common">Komodo dragon</name>
    <dbReference type="NCBI Taxonomy" id="61221"/>
    <lineage>
        <taxon>Eukaryota</taxon>
        <taxon>Metazoa</taxon>
        <taxon>Chordata</taxon>
        <taxon>Craniata</taxon>
        <taxon>Vertebrata</taxon>
        <taxon>Euteleostomi</taxon>
        <taxon>Lepidosauria</taxon>
        <taxon>Squamata</taxon>
        <taxon>Bifurcata</taxon>
        <taxon>Unidentata</taxon>
        <taxon>Episquamata</taxon>
        <taxon>Toxicofera</taxon>
        <taxon>Anguimorpha</taxon>
        <taxon>Paleoanguimorpha</taxon>
        <taxon>Varanoidea</taxon>
        <taxon>Varanidae</taxon>
        <taxon>Varanus</taxon>
    </lineage>
</organism>
<proteinExistence type="predicted"/>
<dbReference type="AlphaFoldDB" id="A0A8D2LYB6"/>
<dbReference type="Pfam" id="PF16297">
    <property type="entry name" value="DUF4939"/>
    <property type="match status" value="1"/>
</dbReference>
<name>A0A8D2LYB6_VARKO</name>
<accession>A0A8D2LYB6</accession>
<keyword evidence="3" id="KW-1185">Reference proteome</keyword>
<evidence type="ECO:0000259" key="1">
    <source>
        <dbReference type="Pfam" id="PF16297"/>
    </source>
</evidence>